<accession>A0A382I3J4</accession>
<gene>
    <name evidence="1" type="ORF">METZ01_LOCUS247074</name>
</gene>
<sequence>EPGVYTLRAFACDAMLTSRANVTITVTE</sequence>
<name>A0A382I3J4_9ZZZZ</name>
<proteinExistence type="predicted"/>
<evidence type="ECO:0000313" key="1">
    <source>
        <dbReference type="EMBL" id="SVB94220.1"/>
    </source>
</evidence>
<reference evidence="1" key="1">
    <citation type="submission" date="2018-05" db="EMBL/GenBank/DDBJ databases">
        <authorList>
            <person name="Lanie J.A."/>
            <person name="Ng W.-L."/>
            <person name="Kazmierczak K.M."/>
            <person name="Andrzejewski T.M."/>
            <person name="Davidsen T.M."/>
            <person name="Wayne K.J."/>
            <person name="Tettelin H."/>
            <person name="Glass J.I."/>
            <person name="Rusch D."/>
            <person name="Podicherti R."/>
            <person name="Tsui H.-C.T."/>
            <person name="Winkler M.E."/>
        </authorList>
    </citation>
    <scope>NUCLEOTIDE SEQUENCE</scope>
</reference>
<dbReference type="AlphaFoldDB" id="A0A382I3J4"/>
<feature type="non-terminal residue" evidence="1">
    <location>
        <position position="1"/>
    </location>
</feature>
<dbReference type="EMBL" id="UINC01065005">
    <property type="protein sequence ID" value="SVB94220.1"/>
    <property type="molecule type" value="Genomic_DNA"/>
</dbReference>
<protein>
    <submittedName>
        <fullName evidence="1">Uncharacterized protein</fullName>
    </submittedName>
</protein>
<organism evidence="1">
    <name type="scientific">marine metagenome</name>
    <dbReference type="NCBI Taxonomy" id="408172"/>
    <lineage>
        <taxon>unclassified sequences</taxon>
        <taxon>metagenomes</taxon>
        <taxon>ecological metagenomes</taxon>
    </lineage>
</organism>